<dbReference type="Proteomes" id="UP001202328">
    <property type="component" value="Unassembled WGS sequence"/>
</dbReference>
<dbReference type="AlphaFoldDB" id="A0AAD4RWJ0"/>
<sequence length="71" mass="8518">PRKRIEPFYMLDACPFFKGLEKKVEKVNAEIFTWTSIQESKIWITDQMESACMIHRRNSYRWKGPPVDKNP</sequence>
<name>A0AAD4RWJ0_9MAGN</name>
<reference evidence="1" key="1">
    <citation type="submission" date="2022-04" db="EMBL/GenBank/DDBJ databases">
        <title>A functionally conserved STORR gene fusion in Papaver species that diverged 16.8 million years ago.</title>
        <authorList>
            <person name="Catania T."/>
        </authorList>
    </citation>
    <scope>NUCLEOTIDE SEQUENCE</scope>
    <source>
        <strain evidence="1">S-188037</strain>
    </source>
</reference>
<proteinExistence type="predicted"/>
<evidence type="ECO:0000313" key="1">
    <source>
        <dbReference type="EMBL" id="KAI3836784.1"/>
    </source>
</evidence>
<keyword evidence="2" id="KW-1185">Reference proteome</keyword>
<comment type="caution">
    <text evidence="1">The sequence shown here is derived from an EMBL/GenBank/DDBJ whole genome shotgun (WGS) entry which is preliminary data.</text>
</comment>
<accession>A0AAD4RWJ0</accession>
<dbReference type="EMBL" id="JAJJMB010017633">
    <property type="protein sequence ID" value="KAI3836784.1"/>
    <property type="molecule type" value="Genomic_DNA"/>
</dbReference>
<organism evidence="1 2">
    <name type="scientific">Papaver atlanticum</name>
    <dbReference type="NCBI Taxonomy" id="357466"/>
    <lineage>
        <taxon>Eukaryota</taxon>
        <taxon>Viridiplantae</taxon>
        <taxon>Streptophyta</taxon>
        <taxon>Embryophyta</taxon>
        <taxon>Tracheophyta</taxon>
        <taxon>Spermatophyta</taxon>
        <taxon>Magnoliopsida</taxon>
        <taxon>Ranunculales</taxon>
        <taxon>Papaveraceae</taxon>
        <taxon>Papaveroideae</taxon>
        <taxon>Papaver</taxon>
    </lineage>
</organism>
<feature type="non-terminal residue" evidence="1">
    <location>
        <position position="71"/>
    </location>
</feature>
<evidence type="ECO:0000313" key="2">
    <source>
        <dbReference type="Proteomes" id="UP001202328"/>
    </source>
</evidence>
<protein>
    <submittedName>
        <fullName evidence="1">Uncharacterized protein</fullName>
    </submittedName>
</protein>
<gene>
    <name evidence="1" type="ORF">MKW98_005117</name>
</gene>